<feature type="domain" description="Cyclic nucleotide-binding" evidence="2">
    <location>
        <begin position="1"/>
        <end position="80"/>
    </location>
</feature>
<protein>
    <submittedName>
        <fullName evidence="3">cAMP-binding protein</fullName>
    </submittedName>
</protein>
<keyword evidence="1" id="KW-1071">Ligand-gated ion channel</keyword>
<evidence type="ECO:0000259" key="2">
    <source>
        <dbReference type="PROSITE" id="PS50042"/>
    </source>
</evidence>
<dbReference type="AlphaFoldDB" id="M2ZRB7"/>
<dbReference type="InterPro" id="IPR018490">
    <property type="entry name" value="cNMP-bd_dom_sf"/>
</dbReference>
<dbReference type="Pfam" id="PF00027">
    <property type="entry name" value="cNMP_binding"/>
    <property type="match status" value="1"/>
</dbReference>
<dbReference type="SUPFAM" id="SSF51206">
    <property type="entry name" value="cAMP-binding domain-like"/>
    <property type="match status" value="1"/>
</dbReference>
<dbReference type="SMART" id="SM00100">
    <property type="entry name" value="cNMP"/>
    <property type="match status" value="1"/>
</dbReference>
<dbReference type="Gene3D" id="2.60.120.10">
    <property type="entry name" value="Jelly Rolls"/>
    <property type="match status" value="1"/>
</dbReference>
<keyword evidence="4" id="KW-1185">Reference proteome</keyword>
<dbReference type="STRING" id="1244869.H261_11344"/>
<accession>M2ZRB7</accession>
<organism evidence="3 4">
    <name type="scientific">Paramagnetospirillum caucaseum</name>
    <dbReference type="NCBI Taxonomy" id="1244869"/>
    <lineage>
        <taxon>Bacteria</taxon>
        <taxon>Pseudomonadati</taxon>
        <taxon>Pseudomonadota</taxon>
        <taxon>Alphaproteobacteria</taxon>
        <taxon>Rhodospirillales</taxon>
        <taxon>Magnetospirillaceae</taxon>
        <taxon>Paramagnetospirillum</taxon>
    </lineage>
</organism>
<dbReference type="InterPro" id="IPR000595">
    <property type="entry name" value="cNMP-bd_dom"/>
</dbReference>
<dbReference type="GO" id="GO:0005221">
    <property type="term" value="F:intracellularly cyclic nucleotide-activated monoatomic cation channel activity"/>
    <property type="evidence" value="ECO:0007669"/>
    <property type="project" value="InterPro"/>
</dbReference>
<dbReference type="eggNOG" id="COG0664">
    <property type="taxonomic scope" value="Bacteria"/>
</dbReference>
<dbReference type="PROSITE" id="PS50042">
    <property type="entry name" value="CNMP_BINDING_3"/>
    <property type="match status" value="1"/>
</dbReference>
<dbReference type="PANTHER" id="PTHR45638:SF11">
    <property type="entry name" value="CYCLIC NUCLEOTIDE-GATED CATION CHANNEL SUBUNIT A"/>
    <property type="match status" value="1"/>
</dbReference>
<keyword evidence="1" id="KW-0407">Ion channel</keyword>
<dbReference type="GO" id="GO:0044877">
    <property type="term" value="F:protein-containing complex binding"/>
    <property type="evidence" value="ECO:0007669"/>
    <property type="project" value="TreeGrafter"/>
</dbReference>
<keyword evidence="1" id="KW-0813">Transport</keyword>
<evidence type="ECO:0000313" key="3">
    <source>
        <dbReference type="EMBL" id="EME69872.1"/>
    </source>
</evidence>
<dbReference type="EMBL" id="AONQ01000026">
    <property type="protein sequence ID" value="EME69872.1"/>
    <property type="molecule type" value="Genomic_DNA"/>
</dbReference>
<dbReference type="OrthoDB" id="9809206at2"/>
<dbReference type="CDD" id="cd00038">
    <property type="entry name" value="CAP_ED"/>
    <property type="match status" value="1"/>
</dbReference>
<proteinExistence type="predicted"/>
<dbReference type="Proteomes" id="UP000011744">
    <property type="component" value="Unassembled WGS sequence"/>
</dbReference>
<sequence>MMNFLDRRVVHPGSFVFKEGDSGDQAFIIQTGAVELLRGETVIAELSANTIFGEMALIDGAPRMASARARTETTLIVIPRAMVDAKLKGVDPFVIKLLGILVQNVRSMAGKLGESKPDSPAAN</sequence>
<dbReference type="PANTHER" id="PTHR45638">
    <property type="entry name" value="CYCLIC NUCLEOTIDE-GATED CATION CHANNEL SUBUNIT A"/>
    <property type="match status" value="1"/>
</dbReference>
<dbReference type="InterPro" id="IPR014710">
    <property type="entry name" value="RmlC-like_jellyroll"/>
</dbReference>
<keyword evidence="1" id="KW-0406">Ion transport</keyword>
<evidence type="ECO:0000256" key="1">
    <source>
        <dbReference type="ARBA" id="ARBA00023286"/>
    </source>
</evidence>
<gene>
    <name evidence="3" type="ORF">H261_11344</name>
</gene>
<dbReference type="PATRIC" id="fig|1244869.3.peg.2288"/>
<dbReference type="PRINTS" id="PR00103">
    <property type="entry name" value="CAMPKINASE"/>
</dbReference>
<evidence type="ECO:0000313" key="4">
    <source>
        <dbReference type="Proteomes" id="UP000011744"/>
    </source>
</evidence>
<name>M2ZRB7_9PROT</name>
<comment type="caution">
    <text evidence="3">The sequence shown here is derived from an EMBL/GenBank/DDBJ whole genome shotgun (WGS) entry which is preliminary data.</text>
</comment>
<reference evidence="3 4" key="1">
    <citation type="journal article" date="2014" name="Genome Announc.">
        <title>Draft Genome Sequence of Magnetospirillum sp. Strain SO-1, a Freshwater Magnetotactic Bacterium Isolated from the Ol'khovka River, Russia.</title>
        <authorList>
            <person name="Grouzdev D.S."/>
            <person name="Dziuba M.V."/>
            <person name="Sukhacheva M.S."/>
            <person name="Mardanov A.V."/>
            <person name="Beletskiy A.V."/>
            <person name="Kuznetsov B.B."/>
            <person name="Skryabin K.G."/>
        </authorList>
    </citation>
    <scope>NUCLEOTIDE SEQUENCE [LARGE SCALE GENOMIC DNA]</scope>
    <source>
        <strain evidence="3 4">SO-1</strain>
    </source>
</reference>
<dbReference type="InterPro" id="IPR050866">
    <property type="entry name" value="CNG_cation_channel"/>
</dbReference>
<dbReference type="RefSeq" id="WP_008617535.1">
    <property type="nucleotide sequence ID" value="NZ_AONQ01000026.1"/>
</dbReference>